<keyword evidence="12" id="KW-1208">Phospholipid metabolism</keyword>
<evidence type="ECO:0000256" key="9">
    <source>
        <dbReference type="ARBA" id="ARBA00023128"/>
    </source>
</evidence>
<comment type="catalytic activity">
    <reaction evidence="14">
        <text>a CDP-1,2-diacyl-sn-glycerol + a 1,2-diacyl-sn-glycero-3-phospho-(1'-sn-glycerol) = a cardiolipin + CMP + H(+)</text>
        <dbReference type="Rhea" id="RHEA:32931"/>
        <dbReference type="ChEBI" id="CHEBI:15378"/>
        <dbReference type="ChEBI" id="CHEBI:58332"/>
        <dbReference type="ChEBI" id="CHEBI:60377"/>
        <dbReference type="ChEBI" id="CHEBI:62237"/>
        <dbReference type="ChEBI" id="CHEBI:64716"/>
        <dbReference type="EC" id="2.7.8.41"/>
    </reaction>
</comment>
<dbReference type="InterPro" id="IPR043130">
    <property type="entry name" value="CDP-OH_PTrfase_TM_dom"/>
</dbReference>
<accession>T1HZB5</accession>
<dbReference type="EMBL" id="ACPB03016129">
    <property type="status" value="NOT_ANNOTATED_CDS"/>
    <property type="molecule type" value="Genomic_DNA"/>
</dbReference>
<keyword evidence="10" id="KW-0472">Membrane</keyword>
<organism evidence="15 16">
    <name type="scientific">Rhodnius prolixus</name>
    <name type="common">Triatomid bug</name>
    <dbReference type="NCBI Taxonomy" id="13249"/>
    <lineage>
        <taxon>Eukaryota</taxon>
        <taxon>Metazoa</taxon>
        <taxon>Ecdysozoa</taxon>
        <taxon>Arthropoda</taxon>
        <taxon>Hexapoda</taxon>
        <taxon>Insecta</taxon>
        <taxon>Pterygota</taxon>
        <taxon>Neoptera</taxon>
        <taxon>Paraneoptera</taxon>
        <taxon>Hemiptera</taxon>
        <taxon>Heteroptera</taxon>
        <taxon>Panheteroptera</taxon>
        <taxon>Cimicomorpha</taxon>
        <taxon>Reduviidae</taxon>
        <taxon>Triatominae</taxon>
        <taxon>Rhodnius</taxon>
    </lineage>
</organism>
<dbReference type="PANTHER" id="PTHR14269:SF60">
    <property type="entry name" value="CARDIOLIPIN SYNTHASE (CMP-FORMING)"/>
    <property type="match status" value="1"/>
</dbReference>
<dbReference type="OMA" id="RIAMSPY"/>
<comment type="similarity">
    <text evidence="2">Belongs to the CDP-alcohol phosphatidyltransferase class-I family.</text>
</comment>
<keyword evidence="3" id="KW-0444">Lipid biosynthesis</keyword>
<evidence type="ECO:0000256" key="7">
    <source>
        <dbReference type="ARBA" id="ARBA00022989"/>
    </source>
</evidence>
<dbReference type="AlphaFoldDB" id="T1HZB5"/>
<dbReference type="GO" id="GO:0032049">
    <property type="term" value="P:cardiolipin biosynthetic process"/>
    <property type="evidence" value="ECO:0007669"/>
    <property type="project" value="TreeGrafter"/>
</dbReference>
<evidence type="ECO:0000313" key="15">
    <source>
        <dbReference type="EnsemblMetazoa" id="RPRC009385-PA"/>
    </source>
</evidence>
<proteinExistence type="inferred from homology"/>
<dbReference type="VEuPathDB" id="VectorBase:RPRC009385"/>
<evidence type="ECO:0000256" key="4">
    <source>
        <dbReference type="ARBA" id="ARBA00022679"/>
    </source>
</evidence>
<evidence type="ECO:0000256" key="11">
    <source>
        <dbReference type="ARBA" id="ARBA00023209"/>
    </source>
</evidence>
<evidence type="ECO:0000256" key="1">
    <source>
        <dbReference type="ARBA" id="ARBA00004448"/>
    </source>
</evidence>
<comment type="subcellular location">
    <subcellularLocation>
        <location evidence="1">Mitochondrion inner membrane</location>
        <topology evidence="1">Multi-pass membrane protein</topology>
    </subcellularLocation>
</comment>
<evidence type="ECO:0000256" key="14">
    <source>
        <dbReference type="ARBA" id="ARBA00047433"/>
    </source>
</evidence>
<dbReference type="PANTHER" id="PTHR14269">
    <property type="entry name" value="CDP-DIACYLGLYCEROL--GLYCEROL-3-PHOSPHATE 3-PHOSPHATIDYLTRANSFERASE-RELATED"/>
    <property type="match status" value="1"/>
</dbReference>
<dbReference type="Gene3D" id="1.20.120.1760">
    <property type="match status" value="1"/>
</dbReference>
<keyword evidence="6" id="KW-0999">Mitochondrion inner membrane</keyword>
<name>T1HZB5_RHOPR</name>
<dbReference type="EC" id="2.7.8.41" evidence="13"/>
<dbReference type="InParanoid" id="T1HZB5"/>
<sequence length="287" mass="31946">MLLRSVERLLKPSAFCLGCHPFLRTLPWTLSIQYQAPLFALYDRGCPSLILRKDRLVPPIANCSPINQQISNQIVERENIWTVPNILCLTRIIVTPYLGHLILNADFLQAFYIMVFAGMTDLLDGFIARTWYGQASKLGSFLDPMADKILIVTLFATMTYSNLIPAILTGLIITRDVSLAGAAFYIRYMSLPPPRTLPRYFDMTHATAQLAPTTISKFNTVVQLLTVAITLTASAFNFADHPIVPCCWGLTAATTIASAASYIISKNTYKILKNSSANLKKYGQKRS</sequence>
<keyword evidence="16" id="KW-1185">Reference proteome</keyword>
<dbReference type="Pfam" id="PF01066">
    <property type="entry name" value="CDP-OH_P_transf"/>
    <property type="match status" value="1"/>
</dbReference>
<evidence type="ECO:0000256" key="3">
    <source>
        <dbReference type="ARBA" id="ARBA00022516"/>
    </source>
</evidence>
<dbReference type="InterPro" id="IPR050324">
    <property type="entry name" value="CDP-alcohol_PTase-I"/>
</dbReference>
<keyword evidence="4" id="KW-0808">Transferase</keyword>
<reference evidence="15" key="1">
    <citation type="submission" date="2015-05" db="UniProtKB">
        <authorList>
            <consortium name="EnsemblMetazoa"/>
        </authorList>
    </citation>
    <scope>IDENTIFICATION</scope>
</reference>
<dbReference type="GO" id="GO:0043337">
    <property type="term" value="F:cardiolipin synthase (CMP-forming)"/>
    <property type="evidence" value="ECO:0007669"/>
    <property type="project" value="UniProtKB-EC"/>
</dbReference>
<dbReference type="Proteomes" id="UP000015103">
    <property type="component" value="Unassembled WGS sequence"/>
</dbReference>
<keyword evidence="7" id="KW-1133">Transmembrane helix</keyword>
<keyword evidence="11" id="KW-0594">Phospholipid biosynthesis</keyword>
<keyword evidence="8" id="KW-0443">Lipid metabolism</keyword>
<dbReference type="EnsemblMetazoa" id="RPRC009385-RA">
    <property type="protein sequence ID" value="RPRC009385-PA"/>
    <property type="gene ID" value="RPRC009385"/>
</dbReference>
<keyword evidence="5" id="KW-0812">Transmembrane</keyword>
<dbReference type="FunFam" id="1.20.120.1760:FF:000005">
    <property type="entry name" value="Cardiolipin synthase 1"/>
    <property type="match status" value="1"/>
</dbReference>
<evidence type="ECO:0000256" key="13">
    <source>
        <dbReference type="ARBA" id="ARBA00039001"/>
    </source>
</evidence>
<dbReference type="GO" id="GO:0005743">
    <property type="term" value="C:mitochondrial inner membrane"/>
    <property type="evidence" value="ECO:0007669"/>
    <property type="project" value="UniProtKB-SubCell"/>
</dbReference>
<evidence type="ECO:0000256" key="8">
    <source>
        <dbReference type="ARBA" id="ARBA00023098"/>
    </source>
</evidence>
<dbReference type="eggNOG" id="KOG1617">
    <property type="taxonomic scope" value="Eukaryota"/>
</dbReference>
<evidence type="ECO:0000256" key="10">
    <source>
        <dbReference type="ARBA" id="ARBA00023136"/>
    </source>
</evidence>
<evidence type="ECO:0000256" key="2">
    <source>
        <dbReference type="ARBA" id="ARBA00010441"/>
    </source>
</evidence>
<evidence type="ECO:0000313" key="16">
    <source>
        <dbReference type="Proteomes" id="UP000015103"/>
    </source>
</evidence>
<evidence type="ECO:0000256" key="12">
    <source>
        <dbReference type="ARBA" id="ARBA00023264"/>
    </source>
</evidence>
<keyword evidence="9" id="KW-0496">Mitochondrion</keyword>
<dbReference type="FunCoup" id="T1HZB5">
    <property type="interactions" value="1002"/>
</dbReference>
<dbReference type="STRING" id="13249.T1HZB5"/>
<evidence type="ECO:0000256" key="6">
    <source>
        <dbReference type="ARBA" id="ARBA00022792"/>
    </source>
</evidence>
<dbReference type="HOGENOM" id="CLU_051314_0_2_1"/>
<protein>
    <recommendedName>
        <fullName evidence="13">cardiolipin synthase (CMP-forming)</fullName>
        <ecNumber evidence="13">2.7.8.41</ecNumber>
    </recommendedName>
</protein>
<evidence type="ECO:0000256" key="5">
    <source>
        <dbReference type="ARBA" id="ARBA00022692"/>
    </source>
</evidence>
<dbReference type="InterPro" id="IPR000462">
    <property type="entry name" value="CDP-OH_P_trans"/>
</dbReference>